<feature type="domain" description="4Fe-4S ferredoxin-type" evidence="5">
    <location>
        <begin position="23"/>
        <end position="53"/>
    </location>
</feature>
<dbReference type="NCBIfam" id="TIGR02484">
    <property type="entry name" value="CitB"/>
    <property type="match status" value="1"/>
</dbReference>
<evidence type="ECO:0000313" key="7">
    <source>
        <dbReference type="Proteomes" id="UP000010816"/>
    </source>
</evidence>
<dbReference type="SUPFAM" id="SSF54862">
    <property type="entry name" value="4Fe-4S ferredoxins"/>
    <property type="match status" value="1"/>
</dbReference>
<dbReference type="RefSeq" id="WP_015279477.1">
    <property type="nucleotide sequence ID" value="NC_019940.1"/>
</dbReference>
<proteinExistence type="predicted"/>
<keyword evidence="4" id="KW-0812">Transmembrane</keyword>
<evidence type="ECO:0000256" key="1">
    <source>
        <dbReference type="ARBA" id="ARBA00022723"/>
    </source>
</evidence>
<feature type="transmembrane region" description="Helical" evidence="4">
    <location>
        <begin position="234"/>
        <end position="256"/>
    </location>
</feature>
<keyword evidence="1" id="KW-0479">Metal-binding</keyword>
<evidence type="ECO:0000259" key="5">
    <source>
        <dbReference type="PROSITE" id="PS51379"/>
    </source>
</evidence>
<keyword evidence="2" id="KW-0408">Iron</keyword>
<keyword evidence="4" id="KW-0472">Membrane</keyword>
<dbReference type="PATRIC" id="fig|765912.4.peg.455"/>
<feature type="transmembrane region" description="Helical" evidence="4">
    <location>
        <begin position="336"/>
        <end position="356"/>
    </location>
</feature>
<dbReference type="SUPFAM" id="SSF103501">
    <property type="entry name" value="Respiratory nitrate reductase 1 gamma chain"/>
    <property type="match status" value="1"/>
</dbReference>
<protein>
    <submittedName>
        <fullName evidence="6">CitB domain protein</fullName>
    </submittedName>
</protein>
<dbReference type="PROSITE" id="PS00198">
    <property type="entry name" value="4FE4S_FER_1"/>
    <property type="match status" value="1"/>
</dbReference>
<dbReference type="Gene3D" id="1.20.950.20">
    <property type="entry name" value="Transmembrane di-heme cytochromes, Chain C"/>
    <property type="match status" value="1"/>
</dbReference>
<dbReference type="PROSITE" id="PS51379">
    <property type="entry name" value="4FE4S_FER_2"/>
    <property type="match status" value="1"/>
</dbReference>
<dbReference type="InterPro" id="IPR017900">
    <property type="entry name" value="4Fe4S_Fe_S_CS"/>
</dbReference>
<evidence type="ECO:0000256" key="3">
    <source>
        <dbReference type="ARBA" id="ARBA00023014"/>
    </source>
</evidence>
<sequence length="394" mass="41823">MSAPAADMASAACCDSDPDQVLAEGRRVMELCRVCGYCTGLCPVFPALERSPSLATADLDYLANLCHNCRACWYACQYAPPHEFAINVPATLARLRAGTYRRYAWPSAVGRWTGKAAAAAAIAIATTLLLPLLTLLWVPWGQLFAVHRDAGAFYAVIPWGVMTTVATLTLGWALLAATIGLARFWRDIAPRAPAIGRRRALLAAARDLLTLRHLDGGGPGCNDRDGSFTQARRIAHLILFYGLLLCLAATATAALFHHLLGQPAPYPLASAPVLLGTLGGIAMLVGIGGLLRVKHRADPAPTATETLAGDYVLLAQLFAVAASGLLLLALRETAAMGLLLALHLGTVLGLFATLPYGKLIHGAYRGAALLRAALEGRRHDDRRRTAPPDRSETG</sequence>
<dbReference type="GO" id="GO:0046872">
    <property type="term" value="F:metal ion binding"/>
    <property type="evidence" value="ECO:0007669"/>
    <property type="project" value="UniProtKB-KW"/>
</dbReference>
<dbReference type="InterPro" id="IPR017896">
    <property type="entry name" value="4Fe4S_Fe-S-bd"/>
</dbReference>
<feature type="transmembrane region" description="Helical" evidence="4">
    <location>
        <begin position="311"/>
        <end position="330"/>
    </location>
</feature>
<dbReference type="InterPro" id="IPR036197">
    <property type="entry name" value="NarG-like_sf"/>
</dbReference>
<feature type="transmembrane region" description="Helical" evidence="4">
    <location>
        <begin position="152"/>
        <end position="181"/>
    </location>
</feature>
<evidence type="ECO:0000256" key="2">
    <source>
        <dbReference type="ARBA" id="ARBA00023004"/>
    </source>
</evidence>
<keyword evidence="4" id="KW-1133">Transmembrane helix</keyword>
<dbReference type="AlphaFoldDB" id="L0GVK1"/>
<feature type="transmembrane region" description="Helical" evidence="4">
    <location>
        <begin position="268"/>
        <end position="291"/>
    </location>
</feature>
<dbReference type="HOGENOM" id="CLU_058617_1_0_6"/>
<accession>L0GVK1</accession>
<keyword evidence="3" id="KW-0411">Iron-sulfur</keyword>
<reference evidence="6 7" key="1">
    <citation type="submission" date="2011-09" db="EMBL/GenBank/DDBJ databases">
        <title>Complete sequence of chromosome of Thioflavicoccus mobilis 8321.</title>
        <authorList>
            <consortium name="US DOE Joint Genome Institute"/>
            <person name="Lucas S."/>
            <person name="Han J."/>
            <person name="Lapidus A."/>
            <person name="Cheng J.-F."/>
            <person name="Goodwin L."/>
            <person name="Pitluck S."/>
            <person name="Peters L."/>
            <person name="Ovchinnikova G."/>
            <person name="Lu M."/>
            <person name="Detter J.C."/>
            <person name="Han C."/>
            <person name="Tapia R."/>
            <person name="Land M."/>
            <person name="Hauser L."/>
            <person name="Kyrpides N."/>
            <person name="Ivanova N."/>
            <person name="Pagani I."/>
            <person name="Vogl K."/>
            <person name="Liu Z."/>
            <person name="Imhoff J."/>
            <person name="Thiel V."/>
            <person name="Frigaard N.-U."/>
            <person name="Bryant D."/>
            <person name="Woyke T."/>
        </authorList>
    </citation>
    <scope>NUCLEOTIDE SEQUENCE [LARGE SCALE GENOMIC DNA]</scope>
    <source>
        <strain evidence="6 7">8321</strain>
    </source>
</reference>
<feature type="transmembrane region" description="Helical" evidence="4">
    <location>
        <begin position="116"/>
        <end position="140"/>
    </location>
</feature>
<dbReference type="eggNOG" id="COG1146">
    <property type="taxonomic scope" value="Bacteria"/>
</dbReference>
<dbReference type="STRING" id="765912.Thimo_0471"/>
<evidence type="ECO:0000256" key="4">
    <source>
        <dbReference type="SAM" id="Phobius"/>
    </source>
</evidence>
<name>L0GVK1_9GAMM</name>
<dbReference type="GO" id="GO:0051536">
    <property type="term" value="F:iron-sulfur cluster binding"/>
    <property type="evidence" value="ECO:0007669"/>
    <property type="project" value="UniProtKB-KW"/>
</dbReference>
<dbReference type="Proteomes" id="UP000010816">
    <property type="component" value="Chromosome"/>
</dbReference>
<dbReference type="KEGG" id="tmb:Thimo_0471"/>
<evidence type="ECO:0000313" key="6">
    <source>
        <dbReference type="EMBL" id="AGA89329.1"/>
    </source>
</evidence>
<gene>
    <name evidence="6" type="ORF">Thimo_0471</name>
</gene>
<keyword evidence="7" id="KW-1185">Reference proteome</keyword>
<dbReference type="EMBL" id="CP003051">
    <property type="protein sequence ID" value="AGA89329.1"/>
    <property type="molecule type" value="Genomic_DNA"/>
</dbReference>
<dbReference type="InterPro" id="IPR012830">
    <property type="entry name" value="Citrate_utilization_prot_B"/>
</dbReference>
<organism evidence="6 7">
    <name type="scientific">Thioflavicoccus mobilis 8321</name>
    <dbReference type="NCBI Taxonomy" id="765912"/>
    <lineage>
        <taxon>Bacteria</taxon>
        <taxon>Pseudomonadati</taxon>
        <taxon>Pseudomonadota</taxon>
        <taxon>Gammaproteobacteria</taxon>
        <taxon>Chromatiales</taxon>
        <taxon>Chromatiaceae</taxon>
        <taxon>Thioflavicoccus</taxon>
    </lineage>
</organism>